<dbReference type="GO" id="GO:0006508">
    <property type="term" value="P:proteolysis"/>
    <property type="evidence" value="ECO:0007669"/>
    <property type="project" value="UniProtKB-KW"/>
</dbReference>
<reference evidence="9" key="1">
    <citation type="submission" date="2020-10" db="EMBL/GenBank/DDBJ databases">
        <authorList>
            <person name="Gilroy R."/>
        </authorList>
    </citation>
    <scope>NUCLEOTIDE SEQUENCE</scope>
    <source>
        <strain evidence="9">ChiSjej4B22-8148</strain>
    </source>
</reference>
<evidence type="ECO:0000256" key="5">
    <source>
        <dbReference type="ARBA" id="ARBA00022989"/>
    </source>
</evidence>
<comment type="subcellular location">
    <subcellularLocation>
        <location evidence="1">Membrane</location>
        <topology evidence="1">Multi-pass membrane protein</topology>
    </subcellularLocation>
</comment>
<evidence type="ECO:0000256" key="3">
    <source>
        <dbReference type="ARBA" id="ARBA00022692"/>
    </source>
</evidence>
<dbReference type="PANTHER" id="PTHR43731">
    <property type="entry name" value="RHOMBOID PROTEASE"/>
    <property type="match status" value="1"/>
</dbReference>
<evidence type="ECO:0000313" key="9">
    <source>
        <dbReference type="EMBL" id="HIR13460.1"/>
    </source>
</evidence>
<dbReference type="Proteomes" id="UP000886757">
    <property type="component" value="Unassembled WGS sequence"/>
</dbReference>
<dbReference type="AlphaFoldDB" id="A0A9D1AB97"/>
<dbReference type="EMBL" id="DVGK01000069">
    <property type="protein sequence ID" value="HIR13460.1"/>
    <property type="molecule type" value="Genomic_DNA"/>
</dbReference>
<keyword evidence="5 7" id="KW-1133">Transmembrane helix</keyword>
<name>A0A9D1AB97_9FIRM</name>
<dbReference type="PANTHER" id="PTHR43731:SF14">
    <property type="entry name" value="PRESENILIN-ASSOCIATED RHOMBOID-LIKE PROTEIN, MITOCHONDRIAL"/>
    <property type="match status" value="1"/>
</dbReference>
<evidence type="ECO:0000256" key="2">
    <source>
        <dbReference type="ARBA" id="ARBA00009045"/>
    </source>
</evidence>
<sequence>MSEIRSFLKNRQPVTLLIVGINIAVFIVLSILGNTEDALFMLNHGAVFVPLVVDGGEYYRIFTSMFLHFGLQHLFYNMLVLIFLGDYLEAAVGKIRFLIIYLAGGIAGNLLSIAYELYTREFAVSAGASGAIFSVTGALIYLVLRKKDRVPGLSGQRLILMAVLTILQGMTAIGIDNEAHIGGLAAGFLLGWLLTLRM</sequence>
<dbReference type="GO" id="GO:0016020">
    <property type="term" value="C:membrane"/>
    <property type="evidence" value="ECO:0007669"/>
    <property type="project" value="UniProtKB-SubCell"/>
</dbReference>
<feature type="domain" description="Peptidase S54 rhomboid" evidence="8">
    <location>
        <begin position="56"/>
        <end position="195"/>
    </location>
</feature>
<comment type="similarity">
    <text evidence="2">Belongs to the peptidase S54 family.</text>
</comment>
<proteinExistence type="inferred from homology"/>
<feature type="transmembrane region" description="Helical" evidence="7">
    <location>
        <begin position="12"/>
        <end position="32"/>
    </location>
</feature>
<reference evidence="9" key="2">
    <citation type="journal article" date="2021" name="PeerJ">
        <title>Extensive microbial diversity within the chicken gut microbiome revealed by metagenomics and culture.</title>
        <authorList>
            <person name="Gilroy R."/>
            <person name="Ravi A."/>
            <person name="Getino M."/>
            <person name="Pursley I."/>
            <person name="Horton D.L."/>
            <person name="Alikhan N.F."/>
            <person name="Baker D."/>
            <person name="Gharbi K."/>
            <person name="Hall N."/>
            <person name="Watson M."/>
            <person name="Adriaenssens E.M."/>
            <person name="Foster-Nyarko E."/>
            <person name="Jarju S."/>
            <person name="Secka A."/>
            <person name="Antonio M."/>
            <person name="Oren A."/>
            <person name="Chaudhuri R.R."/>
            <person name="La Ragione R."/>
            <person name="Hildebrand F."/>
            <person name="Pallen M.J."/>
        </authorList>
    </citation>
    <scope>NUCLEOTIDE SEQUENCE</scope>
    <source>
        <strain evidence="9">ChiSjej4B22-8148</strain>
    </source>
</reference>
<feature type="transmembrane region" description="Helical" evidence="7">
    <location>
        <begin position="124"/>
        <end position="144"/>
    </location>
</feature>
<keyword evidence="4" id="KW-0378">Hydrolase</keyword>
<dbReference type="InterPro" id="IPR035952">
    <property type="entry name" value="Rhomboid-like_sf"/>
</dbReference>
<feature type="transmembrane region" description="Helical" evidence="7">
    <location>
        <begin position="65"/>
        <end position="85"/>
    </location>
</feature>
<protein>
    <submittedName>
        <fullName evidence="9">Rhomboid family intramembrane serine protease</fullName>
    </submittedName>
</protein>
<evidence type="ECO:0000256" key="7">
    <source>
        <dbReference type="SAM" id="Phobius"/>
    </source>
</evidence>
<evidence type="ECO:0000256" key="6">
    <source>
        <dbReference type="ARBA" id="ARBA00023136"/>
    </source>
</evidence>
<dbReference type="Gene3D" id="1.20.1540.10">
    <property type="entry name" value="Rhomboid-like"/>
    <property type="match status" value="1"/>
</dbReference>
<feature type="transmembrane region" description="Helical" evidence="7">
    <location>
        <begin position="97"/>
        <end position="118"/>
    </location>
</feature>
<dbReference type="GO" id="GO:0004252">
    <property type="term" value="F:serine-type endopeptidase activity"/>
    <property type="evidence" value="ECO:0007669"/>
    <property type="project" value="InterPro"/>
</dbReference>
<keyword evidence="6 7" id="KW-0472">Membrane</keyword>
<comment type="caution">
    <text evidence="9">The sequence shown here is derived from an EMBL/GenBank/DDBJ whole genome shotgun (WGS) entry which is preliminary data.</text>
</comment>
<feature type="transmembrane region" description="Helical" evidence="7">
    <location>
        <begin position="156"/>
        <end position="173"/>
    </location>
</feature>
<keyword evidence="9" id="KW-0645">Protease</keyword>
<evidence type="ECO:0000259" key="8">
    <source>
        <dbReference type="Pfam" id="PF01694"/>
    </source>
</evidence>
<accession>A0A9D1AB97</accession>
<evidence type="ECO:0000256" key="4">
    <source>
        <dbReference type="ARBA" id="ARBA00022801"/>
    </source>
</evidence>
<evidence type="ECO:0000313" key="10">
    <source>
        <dbReference type="Proteomes" id="UP000886757"/>
    </source>
</evidence>
<dbReference type="Pfam" id="PF01694">
    <property type="entry name" value="Rhomboid"/>
    <property type="match status" value="1"/>
</dbReference>
<organism evidence="9 10">
    <name type="scientific">Candidatus Choladousia intestinavium</name>
    <dbReference type="NCBI Taxonomy" id="2840727"/>
    <lineage>
        <taxon>Bacteria</taxon>
        <taxon>Bacillati</taxon>
        <taxon>Bacillota</taxon>
        <taxon>Clostridia</taxon>
        <taxon>Lachnospirales</taxon>
        <taxon>Lachnospiraceae</taxon>
        <taxon>Lachnospiraceae incertae sedis</taxon>
        <taxon>Candidatus Choladousia</taxon>
    </lineage>
</organism>
<keyword evidence="3 7" id="KW-0812">Transmembrane</keyword>
<gene>
    <name evidence="9" type="ORF">IAB31_06015</name>
</gene>
<dbReference type="InterPro" id="IPR050925">
    <property type="entry name" value="Rhomboid_protease_S54"/>
</dbReference>
<dbReference type="InterPro" id="IPR022764">
    <property type="entry name" value="Peptidase_S54_rhomboid_dom"/>
</dbReference>
<feature type="transmembrane region" description="Helical" evidence="7">
    <location>
        <begin position="179"/>
        <end position="196"/>
    </location>
</feature>
<dbReference type="SUPFAM" id="SSF144091">
    <property type="entry name" value="Rhomboid-like"/>
    <property type="match status" value="1"/>
</dbReference>
<evidence type="ECO:0000256" key="1">
    <source>
        <dbReference type="ARBA" id="ARBA00004141"/>
    </source>
</evidence>